<organism evidence="1 2">
    <name type="scientific">Priestia flexa</name>
    <dbReference type="NCBI Taxonomy" id="86664"/>
    <lineage>
        <taxon>Bacteria</taxon>
        <taxon>Bacillati</taxon>
        <taxon>Bacillota</taxon>
        <taxon>Bacilli</taxon>
        <taxon>Bacillales</taxon>
        <taxon>Bacillaceae</taxon>
        <taxon>Priestia</taxon>
    </lineage>
</organism>
<dbReference type="Proteomes" id="UP001284771">
    <property type="component" value="Unassembled WGS sequence"/>
</dbReference>
<evidence type="ECO:0000313" key="1">
    <source>
        <dbReference type="EMBL" id="MDW8515136.1"/>
    </source>
</evidence>
<evidence type="ECO:0000313" key="2">
    <source>
        <dbReference type="Proteomes" id="UP001284771"/>
    </source>
</evidence>
<gene>
    <name evidence="1" type="ORF">RIB56_03245</name>
</gene>
<reference evidence="2" key="1">
    <citation type="submission" date="2023-07" db="EMBL/GenBank/DDBJ databases">
        <title>Draft genomic sequences of Priestia flexa CCM isolated from the soil of an abandoned mine contaminated by free cyanide in the high Andean zone of Tacna, Peru.</title>
        <authorList>
            <person name="Caceda Quiroz C.J."/>
            <person name="Maraza Chooque G.J."/>
            <person name="Fora Quispe G.L."/>
            <person name="Carpio Mamani M."/>
        </authorList>
    </citation>
    <scope>NUCLEOTIDE SEQUENCE [LARGE SCALE GENOMIC DNA]</scope>
    <source>
        <strain evidence="2">CCM</strain>
    </source>
</reference>
<dbReference type="EMBL" id="JAWUZT010000005">
    <property type="protein sequence ID" value="MDW8515136.1"/>
    <property type="molecule type" value="Genomic_DNA"/>
</dbReference>
<protein>
    <submittedName>
        <fullName evidence="1">Uncharacterized protein</fullName>
    </submittedName>
</protein>
<comment type="caution">
    <text evidence="1">The sequence shown here is derived from an EMBL/GenBank/DDBJ whole genome shotgun (WGS) entry which is preliminary data.</text>
</comment>
<sequence length="97" mass="11154">MNLDKYAESYEILKDYHLVTLTDGSKHILNNDPVTSIRLKDYIKEHYIKAELKELKVTEALAKATLETGMNRKARHAIIEAVKTLETELIELKLNSL</sequence>
<accession>A0ABU4J2B6</accession>
<keyword evidence="2" id="KW-1185">Reference proteome</keyword>
<proteinExistence type="predicted"/>
<dbReference type="RefSeq" id="WP_318757224.1">
    <property type="nucleotide sequence ID" value="NZ_JAWUZT010000005.1"/>
</dbReference>
<name>A0ABU4J2B6_9BACI</name>